<proteinExistence type="predicted"/>
<dbReference type="Proteomes" id="UP000215355">
    <property type="component" value="Chromosome 1"/>
</dbReference>
<reference evidence="1 2" key="1">
    <citation type="submission" date="2017-06" db="EMBL/GenBank/DDBJ databases">
        <authorList>
            <consortium name="Pathogen Informatics"/>
        </authorList>
    </citation>
    <scope>NUCLEOTIDE SEQUENCE [LARGE SCALE GENOMIC DNA]</scope>
    <source>
        <strain evidence="1 2">NCTC12149</strain>
    </source>
</reference>
<gene>
    <name evidence="1" type="ORF">SAMEA4412673_03039</name>
</gene>
<dbReference type="EMBL" id="LT906468">
    <property type="protein sequence ID" value="SNV54144.1"/>
    <property type="molecule type" value="Genomic_DNA"/>
</dbReference>
<dbReference type="AlphaFoldDB" id="A0AAJ5C168"/>
<protein>
    <submittedName>
        <fullName evidence="1">Uncharacterized protein</fullName>
    </submittedName>
</protein>
<name>A0AAJ5C168_9SPHI</name>
<organism evidence="1 2">
    <name type="scientific">Sphingobacterium mizutaii</name>
    <dbReference type="NCBI Taxonomy" id="1010"/>
    <lineage>
        <taxon>Bacteria</taxon>
        <taxon>Pseudomonadati</taxon>
        <taxon>Bacteroidota</taxon>
        <taxon>Sphingobacteriia</taxon>
        <taxon>Sphingobacteriales</taxon>
        <taxon>Sphingobacteriaceae</taxon>
        <taxon>Sphingobacterium</taxon>
    </lineage>
</organism>
<evidence type="ECO:0000313" key="2">
    <source>
        <dbReference type="Proteomes" id="UP000215355"/>
    </source>
</evidence>
<dbReference type="KEGG" id="smiz:4412673_03039"/>
<accession>A0AAJ5C168</accession>
<evidence type="ECO:0000313" key="1">
    <source>
        <dbReference type="EMBL" id="SNV54144.1"/>
    </source>
</evidence>
<sequence>MKELKNTLNTFYQLLTILFKTISLTKTAILY</sequence>